<dbReference type="Pfam" id="PF11807">
    <property type="entry name" value="UstYa"/>
    <property type="match status" value="1"/>
</dbReference>
<dbReference type="EMBL" id="MU860030">
    <property type="protein sequence ID" value="KAK4240937.1"/>
    <property type="molecule type" value="Genomic_DNA"/>
</dbReference>
<reference evidence="10" key="1">
    <citation type="journal article" date="2023" name="Mol. Phylogenet. Evol.">
        <title>Genome-scale phylogeny and comparative genomics of the fungal order Sordariales.</title>
        <authorList>
            <person name="Hensen N."/>
            <person name="Bonometti L."/>
            <person name="Westerberg I."/>
            <person name="Brannstrom I.O."/>
            <person name="Guillou S."/>
            <person name="Cros-Aarteil S."/>
            <person name="Calhoun S."/>
            <person name="Haridas S."/>
            <person name="Kuo A."/>
            <person name="Mondo S."/>
            <person name="Pangilinan J."/>
            <person name="Riley R."/>
            <person name="LaButti K."/>
            <person name="Andreopoulos B."/>
            <person name="Lipzen A."/>
            <person name="Chen C."/>
            <person name="Yan M."/>
            <person name="Daum C."/>
            <person name="Ng V."/>
            <person name="Clum A."/>
            <person name="Steindorff A."/>
            <person name="Ohm R.A."/>
            <person name="Martin F."/>
            <person name="Silar P."/>
            <person name="Natvig D.O."/>
            <person name="Lalanne C."/>
            <person name="Gautier V."/>
            <person name="Ament-Velasquez S.L."/>
            <person name="Kruys A."/>
            <person name="Hutchinson M.I."/>
            <person name="Powell A.J."/>
            <person name="Barry K."/>
            <person name="Miller A.N."/>
            <person name="Grigoriev I.V."/>
            <person name="Debuchy R."/>
            <person name="Gladieux P."/>
            <person name="Hiltunen Thoren M."/>
            <person name="Johannesson H."/>
        </authorList>
    </citation>
    <scope>NUCLEOTIDE SEQUENCE</scope>
    <source>
        <strain evidence="10">CBS 532.94</strain>
    </source>
</reference>
<evidence type="ECO:0000256" key="2">
    <source>
        <dbReference type="ARBA" id="ARBA00004685"/>
    </source>
</evidence>
<comment type="pathway">
    <text evidence="2">Mycotoxin biosynthesis.</text>
</comment>
<dbReference type="AlphaFoldDB" id="A0AAN7CH14"/>
<dbReference type="PANTHER" id="PTHR33365:SF4">
    <property type="entry name" value="CYCLOCHLOROTINE BIOSYNTHESIS PROTEIN O"/>
    <property type="match status" value="1"/>
</dbReference>
<comment type="similarity">
    <text evidence="8">Belongs to the ustYa family.</text>
</comment>
<dbReference type="InterPro" id="IPR021765">
    <property type="entry name" value="UstYa-like"/>
</dbReference>
<evidence type="ECO:0000256" key="6">
    <source>
        <dbReference type="ARBA" id="ARBA00023136"/>
    </source>
</evidence>
<evidence type="ECO:0000256" key="9">
    <source>
        <dbReference type="SAM" id="Phobius"/>
    </source>
</evidence>
<keyword evidence="11" id="KW-1185">Reference proteome</keyword>
<keyword evidence="3 9" id="KW-0812">Transmembrane</keyword>
<keyword evidence="6 9" id="KW-0472">Membrane</keyword>
<evidence type="ECO:0000256" key="8">
    <source>
        <dbReference type="ARBA" id="ARBA00035112"/>
    </source>
</evidence>
<evidence type="ECO:0008006" key="12">
    <source>
        <dbReference type="Google" id="ProtNLM"/>
    </source>
</evidence>
<evidence type="ECO:0000313" key="10">
    <source>
        <dbReference type="EMBL" id="KAK4240937.1"/>
    </source>
</evidence>
<organism evidence="10 11">
    <name type="scientific">Achaetomium macrosporum</name>
    <dbReference type="NCBI Taxonomy" id="79813"/>
    <lineage>
        <taxon>Eukaryota</taxon>
        <taxon>Fungi</taxon>
        <taxon>Dikarya</taxon>
        <taxon>Ascomycota</taxon>
        <taxon>Pezizomycotina</taxon>
        <taxon>Sordariomycetes</taxon>
        <taxon>Sordariomycetidae</taxon>
        <taxon>Sordariales</taxon>
        <taxon>Chaetomiaceae</taxon>
        <taxon>Achaetomium</taxon>
    </lineage>
</organism>
<dbReference type="GO" id="GO:0043386">
    <property type="term" value="P:mycotoxin biosynthetic process"/>
    <property type="evidence" value="ECO:0007669"/>
    <property type="project" value="InterPro"/>
</dbReference>
<dbReference type="Proteomes" id="UP001303760">
    <property type="component" value="Unassembled WGS sequence"/>
</dbReference>
<evidence type="ECO:0000256" key="4">
    <source>
        <dbReference type="ARBA" id="ARBA00022989"/>
    </source>
</evidence>
<comment type="caution">
    <text evidence="10">The sequence shown here is derived from an EMBL/GenBank/DDBJ whole genome shotgun (WGS) entry which is preliminary data.</text>
</comment>
<dbReference type="GO" id="GO:0016020">
    <property type="term" value="C:membrane"/>
    <property type="evidence" value="ECO:0007669"/>
    <property type="project" value="UniProtKB-SubCell"/>
</dbReference>
<keyword evidence="5" id="KW-0843">Virulence</keyword>
<protein>
    <recommendedName>
        <fullName evidence="12">Tat pathway signal sequence</fullName>
    </recommendedName>
</protein>
<dbReference type="PANTHER" id="PTHR33365">
    <property type="entry name" value="YALI0B05434P"/>
    <property type="match status" value="1"/>
</dbReference>
<evidence type="ECO:0000313" key="11">
    <source>
        <dbReference type="Proteomes" id="UP001303760"/>
    </source>
</evidence>
<keyword evidence="7" id="KW-0325">Glycoprotein</keyword>
<feature type="transmembrane region" description="Helical" evidence="9">
    <location>
        <begin position="62"/>
        <end position="83"/>
    </location>
</feature>
<accession>A0AAN7CH14</accession>
<keyword evidence="4 9" id="KW-1133">Transmembrane helix</keyword>
<evidence type="ECO:0000256" key="7">
    <source>
        <dbReference type="ARBA" id="ARBA00023180"/>
    </source>
</evidence>
<comment type="subcellular location">
    <subcellularLocation>
        <location evidence="1">Membrane</location>
        <topology evidence="1">Single-pass membrane protein</topology>
    </subcellularLocation>
</comment>
<name>A0AAN7CH14_9PEZI</name>
<evidence type="ECO:0000256" key="5">
    <source>
        <dbReference type="ARBA" id="ARBA00023026"/>
    </source>
</evidence>
<sequence>MASTAYTPVRQLEEHDSFDDDSSNSRPSLEAALTHTALLWGEKDGEDTESRVARTKCVSWDAFKFVLLASVVTFIGSLLAYGYRYSAAATDVACQRKMWAFSPIQEAMEWEWRQYDSDDAPIEYYGEPTEERRALWERIYDEGNIGYPYDKLHLINKSADDFSWWRLPPPNDDQVIAFPEMTHQMHCVAFLWLFAYREHWDYRTAFNISELLFELHVNHCYLTLFTMIRCQADVTPVLFRRDHTYMGAWKPRDAPHRCKKFDKLAEWERQHRICRSNCQPDDLLPDDTSTLDGLEDAVLSSLADGA</sequence>
<evidence type="ECO:0000256" key="1">
    <source>
        <dbReference type="ARBA" id="ARBA00004167"/>
    </source>
</evidence>
<proteinExistence type="inferred from homology"/>
<evidence type="ECO:0000256" key="3">
    <source>
        <dbReference type="ARBA" id="ARBA00022692"/>
    </source>
</evidence>
<reference evidence="10" key="2">
    <citation type="submission" date="2023-05" db="EMBL/GenBank/DDBJ databases">
        <authorList>
            <consortium name="Lawrence Berkeley National Laboratory"/>
            <person name="Steindorff A."/>
            <person name="Hensen N."/>
            <person name="Bonometti L."/>
            <person name="Westerberg I."/>
            <person name="Brannstrom I.O."/>
            <person name="Guillou S."/>
            <person name="Cros-Aarteil S."/>
            <person name="Calhoun S."/>
            <person name="Haridas S."/>
            <person name="Kuo A."/>
            <person name="Mondo S."/>
            <person name="Pangilinan J."/>
            <person name="Riley R."/>
            <person name="Labutti K."/>
            <person name="Andreopoulos B."/>
            <person name="Lipzen A."/>
            <person name="Chen C."/>
            <person name="Yanf M."/>
            <person name="Daum C."/>
            <person name="Ng V."/>
            <person name="Clum A."/>
            <person name="Ohm R."/>
            <person name="Martin F."/>
            <person name="Silar P."/>
            <person name="Natvig D."/>
            <person name="Lalanne C."/>
            <person name="Gautier V."/>
            <person name="Ament-Velasquez S.L."/>
            <person name="Kruys A."/>
            <person name="Hutchinson M.I."/>
            <person name="Powell A.J."/>
            <person name="Barry K."/>
            <person name="Miller A.N."/>
            <person name="Grigoriev I.V."/>
            <person name="Debuchy R."/>
            <person name="Gladieux P."/>
            <person name="Thoren M.H."/>
            <person name="Johannesson H."/>
        </authorList>
    </citation>
    <scope>NUCLEOTIDE SEQUENCE</scope>
    <source>
        <strain evidence="10">CBS 532.94</strain>
    </source>
</reference>
<gene>
    <name evidence="10" type="ORF">C8A03DRAFT_12743</name>
</gene>